<evidence type="ECO:0000313" key="3">
    <source>
        <dbReference type="Proteomes" id="UP000060787"/>
    </source>
</evidence>
<sequence>MSPVDNPKVATRRARLQAWIDQHHGGKQADFVRAHNLNQGEISLLLKNKSFGEKRAAALEKAAGMPAGYLSSEADDESHESSQLGRPDPATLRRAMRLLSFVSHIQGVQFVISDENTDMLLMAYDVVSLSPSDFDLEDASTRMSEWLRARGQNEQMVGREAVGTRRKALGRD</sequence>
<reference evidence="2 3" key="1">
    <citation type="journal article" date="2015" name="BMC Genomics">
        <title>Comparative genomics and metabolic profiling of the genus Lysobacter.</title>
        <authorList>
            <person name="de Bruijn I."/>
            <person name="Cheng X."/>
            <person name="de Jager V."/>
            <person name="Exposito R.G."/>
            <person name="Watrous J."/>
            <person name="Patel N."/>
            <person name="Postma J."/>
            <person name="Dorrestein P.C."/>
            <person name="Kobayashi D."/>
            <person name="Raaijmakers J.M."/>
        </authorList>
    </citation>
    <scope>NUCLEOTIDE SEQUENCE [LARGE SCALE GENOMIC DNA]</scope>
    <source>
        <strain evidence="2 3">76</strain>
    </source>
</reference>
<evidence type="ECO:0000313" key="2">
    <source>
        <dbReference type="EMBL" id="ALN79478.1"/>
    </source>
</evidence>
<dbReference type="PATRIC" id="fig|84531.8.peg.1348"/>
<dbReference type="KEGG" id="lab:LA76x_1321"/>
<feature type="region of interest" description="Disordered" evidence="1">
    <location>
        <begin position="69"/>
        <end position="88"/>
    </location>
</feature>
<dbReference type="EMBL" id="CP011129">
    <property type="protein sequence ID" value="ALN79478.1"/>
    <property type="molecule type" value="Genomic_DNA"/>
</dbReference>
<dbReference type="RefSeq" id="WP_057917060.1">
    <property type="nucleotide sequence ID" value="NZ_CP011129.1"/>
</dbReference>
<gene>
    <name evidence="2" type="ORF">LA76x_1321</name>
</gene>
<name>A0A0S2F7F6_LYSAN</name>
<keyword evidence="3" id="KW-1185">Reference proteome</keyword>
<dbReference type="AlphaFoldDB" id="A0A0S2F7F6"/>
<protein>
    <submittedName>
        <fullName evidence="2">Uncharacterized protein</fullName>
    </submittedName>
</protein>
<proteinExistence type="predicted"/>
<dbReference type="STRING" id="84531.LA76x_1321"/>
<evidence type="ECO:0000256" key="1">
    <source>
        <dbReference type="SAM" id="MobiDB-lite"/>
    </source>
</evidence>
<organism evidence="2 3">
    <name type="scientific">Lysobacter antibioticus</name>
    <dbReference type="NCBI Taxonomy" id="84531"/>
    <lineage>
        <taxon>Bacteria</taxon>
        <taxon>Pseudomonadati</taxon>
        <taxon>Pseudomonadota</taxon>
        <taxon>Gammaproteobacteria</taxon>
        <taxon>Lysobacterales</taxon>
        <taxon>Lysobacteraceae</taxon>
        <taxon>Lysobacter</taxon>
    </lineage>
</organism>
<accession>A0A0S2F7F6</accession>
<dbReference type="Proteomes" id="UP000060787">
    <property type="component" value="Chromosome"/>
</dbReference>